<feature type="domain" description="HTH deoR-type" evidence="3">
    <location>
        <begin position="6"/>
        <end position="61"/>
    </location>
</feature>
<keyword evidence="5" id="KW-1185">Reference proteome</keyword>
<sequence>MKNLPSAARQAQIRARFAVQPGISISELAQTFDVSEMTIRRDLAALEEKSHIQRTHGGAMLTERMMLEFDYRDRRAHNRAAKRAIAAEARKLVRPGQRLLLDTGTTTLELATLLKDGEDLTVITPSLAVASELQHSPGVSVILLGGIIRRSSPDLTGPVTEHSLELFAADIAFQGADAIGPDGSIYNSDVRLAKVDRLMRRLADRSCLLSDHSKIGSTALARNGSLADVDIFITDTGAPAPALKRFSSLGVKIVTVSPVR</sequence>
<evidence type="ECO:0000256" key="1">
    <source>
        <dbReference type="ARBA" id="ARBA00023015"/>
    </source>
</evidence>
<accession>A0A8F9TVV2</accession>
<dbReference type="InterPro" id="IPR037171">
    <property type="entry name" value="NagB/RpiA_transferase-like"/>
</dbReference>
<gene>
    <name evidence="4" type="ORF">K0B96_14675</name>
</gene>
<dbReference type="InterPro" id="IPR036390">
    <property type="entry name" value="WH_DNA-bd_sf"/>
</dbReference>
<dbReference type="Pfam" id="PF00455">
    <property type="entry name" value="DeoRC"/>
    <property type="match status" value="1"/>
</dbReference>
<dbReference type="PANTHER" id="PTHR30363">
    <property type="entry name" value="HTH-TYPE TRANSCRIPTIONAL REGULATOR SRLR-RELATED"/>
    <property type="match status" value="1"/>
</dbReference>
<dbReference type="SMART" id="SM01134">
    <property type="entry name" value="DeoRC"/>
    <property type="match status" value="1"/>
</dbReference>
<dbReference type="EMBL" id="CP080507">
    <property type="protein sequence ID" value="QYM78527.1"/>
    <property type="molecule type" value="Genomic_DNA"/>
</dbReference>
<dbReference type="PANTHER" id="PTHR30363:SF44">
    <property type="entry name" value="AGA OPERON TRANSCRIPTIONAL REPRESSOR-RELATED"/>
    <property type="match status" value="1"/>
</dbReference>
<dbReference type="InterPro" id="IPR036388">
    <property type="entry name" value="WH-like_DNA-bd_sf"/>
</dbReference>
<name>A0A8F9TVV2_9BACT</name>
<reference evidence="4" key="1">
    <citation type="submission" date="2021-08" db="EMBL/GenBank/DDBJ databases">
        <title>Genome of a novel bacterium of the phylum Verrucomicrobia, Oleiharenicola sp. KSB-15.</title>
        <authorList>
            <person name="Chung J.-H."/>
            <person name="Ahn J.-H."/>
            <person name="Yoon Y."/>
            <person name="Kim D.-Y."/>
            <person name="An S.-H."/>
            <person name="Park I."/>
            <person name="Yeon J."/>
        </authorList>
    </citation>
    <scope>NUCLEOTIDE SEQUENCE</scope>
    <source>
        <strain evidence="4">KSB-15</strain>
    </source>
</reference>
<dbReference type="PROSITE" id="PS51000">
    <property type="entry name" value="HTH_DEOR_2"/>
    <property type="match status" value="1"/>
</dbReference>
<dbReference type="RefSeq" id="WP_220161631.1">
    <property type="nucleotide sequence ID" value="NZ_CP080507.1"/>
</dbReference>
<organism evidence="4 5">
    <name type="scientific">Horticoccus luteus</name>
    <dbReference type="NCBI Taxonomy" id="2862869"/>
    <lineage>
        <taxon>Bacteria</taxon>
        <taxon>Pseudomonadati</taxon>
        <taxon>Verrucomicrobiota</taxon>
        <taxon>Opitutia</taxon>
        <taxon>Opitutales</taxon>
        <taxon>Opitutaceae</taxon>
        <taxon>Horticoccus</taxon>
    </lineage>
</organism>
<dbReference type="Pfam" id="PF08220">
    <property type="entry name" value="HTH_DeoR"/>
    <property type="match status" value="1"/>
</dbReference>
<evidence type="ECO:0000313" key="4">
    <source>
        <dbReference type="EMBL" id="QYM78527.1"/>
    </source>
</evidence>
<protein>
    <submittedName>
        <fullName evidence="4">DeoR/GlpR family DNA-binding transcription regulator</fullName>
    </submittedName>
</protein>
<dbReference type="GO" id="GO:0003677">
    <property type="term" value="F:DNA binding"/>
    <property type="evidence" value="ECO:0007669"/>
    <property type="project" value="UniProtKB-KW"/>
</dbReference>
<dbReference type="KEGG" id="ole:K0B96_14675"/>
<keyword evidence="2" id="KW-0804">Transcription</keyword>
<dbReference type="Gene3D" id="1.10.10.10">
    <property type="entry name" value="Winged helix-like DNA-binding domain superfamily/Winged helix DNA-binding domain"/>
    <property type="match status" value="1"/>
</dbReference>
<dbReference type="InterPro" id="IPR014036">
    <property type="entry name" value="DeoR-like_C"/>
</dbReference>
<evidence type="ECO:0000313" key="5">
    <source>
        <dbReference type="Proteomes" id="UP000825051"/>
    </source>
</evidence>
<proteinExistence type="predicted"/>
<dbReference type="SMART" id="SM00420">
    <property type="entry name" value="HTH_DEOR"/>
    <property type="match status" value="1"/>
</dbReference>
<keyword evidence="1" id="KW-0805">Transcription regulation</keyword>
<dbReference type="Gene3D" id="3.40.50.1360">
    <property type="match status" value="1"/>
</dbReference>
<dbReference type="InterPro" id="IPR050313">
    <property type="entry name" value="Carb_Metab_HTH_regulators"/>
</dbReference>
<dbReference type="PRINTS" id="PR00037">
    <property type="entry name" value="HTHLACR"/>
</dbReference>
<dbReference type="InterPro" id="IPR001034">
    <property type="entry name" value="DeoR_HTH"/>
</dbReference>
<dbReference type="Proteomes" id="UP000825051">
    <property type="component" value="Chromosome"/>
</dbReference>
<keyword evidence="4" id="KW-0238">DNA-binding</keyword>
<dbReference type="SUPFAM" id="SSF100950">
    <property type="entry name" value="NagB/RpiA/CoA transferase-like"/>
    <property type="match status" value="1"/>
</dbReference>
<dbReference type="AlphaFoldDB" id="A0A8F9TVV2"/>
<dbReference type="GO" id="GO:0003700">
    <property type="term" value="F:DNA-binding transcription factor activity"/>
    <property type="evidence" value="ECO:0007669"/>
    <property type="project" value="InterPro"/>
</dbReference>
<evidence type="ECO:0000256" key="2">
    <source>
        <dbReference type="ARBA" id="ARBA00023163"/>
    </source>
</evidence>
<evidence type="ECO:0000259" key="3">
    <source>
        <dbReference type="PROSITE" id="PS51000"/>
    </source>
</evidence>
<dbReference type="SUPFAM" id="SSF46785">
    <property type="entry name" value="Winged helix' DNA-binding domain"/>
    <property type="match status" value="1"/>
</dbReference>